<dbReference type="InterPro" id="IPR012340">
    <property type="entry name" value="NA-bd_OB-fold"/>
</dbReference>
<feature type="compositionally biased region" description="Acidic residues" evidence="6">
    <location>
        <begin position="119"/>
        <end position="129"/>
    </location>
</feature>
<keyword evidence="10" id="KW-1185">Reference proteome</keyword>
<dbReference type="OrthoDB" id="25571at2759"/>
<gene>
    <name evidence="9" type="ORF">FOA43_004068</name>
</gene>
<dbReference type="CDD" id="cd04478">
    <property type="entry name" value="RPA2_DBD_D"/>
    <property type="match status" value="1"/>
</dbReference>
<organism evidence="9 10">
    <name type="scientific">Eeniella nana</name>
    <name type="common">Yeast</name>
    <name type="synonym">Brettanomyces nanus</name>
    <dbReference type="NCBI Taxonomy" id="13502"/>
    <lineage>
        <taxon>Eukaryota</taxon>
        <taxon>Fungi</taxon>
        <taxon>Dikarya</taxon>
        <taxon>Ascomycota</taxon>
        <taxon>Saccharomycotina</taxon>
        <taxon>Pichiomycetes</taxon>
        <taxon>Pichiales</taxon>
        <taxon>Pichiaceae</taxon>
        <taxon>Brettanomyces</taxon>
    </lineage>
</organism>
<evidence type="ECO:0000259" key="8">
    <source>
        <dbReference type="Pfam" id="PF08784"/>
    </source>
</evidence>
<dbReference type="Gene3D" id="2.40.50.140">
    <property type="entry name" value="Nucleic acid-binding proteins"/>
    <property type="match status" value="1"/>
</dbReference>
<dbReference type="EMBL" id="CP064815">
    <property type="protein sequence ID" value="QPG76674.1"/>
    <property type="molecule type" value="Genomic_DNA"/>
</dbReference>
<evidence type="ECO:0000259" key="7">
    <source>
        <dbReference type="Pfam" id="PF01336"/>
    </source>
</evidence>
<dbReference type="Pfam" id="PF01336">
    <property type="entry name" value="tRNA_anti-codon"/>
    <property type="match status" value="1"/>
</dbReference>
<evidence type="ECO:0000256" key="4">
    <source>
        <dbReference type="ARBA" id="ARBA00023125"/>
    </source>
</evidence>
<dbReference type="GO" id="GO:0005662">
    <property type="term" value="C:DNA replication factor A complex"/>
    <property type="evidence" value="ECO:0007669"/>
    <property type="project" value="TreeGrafter"/>
</dbReference>
<dbReference type="RefSeq" id="XP_038780239.1">
    <property type="nucleotide sequence ID" value="XM_038924311.1"/>
</dbReference>
<dbReference type="PANTHER" id="PTHR13989:SF16">
    <property type="entry name" value="REPLICATION PROTEIN A2"/>
    <property type="match status" value="1"/>
</dbReference>
<dbReference type="InterPro" id="IPR036388">
    <property type="entry name" value="WH-like_DNA-bd_sf"/>
</dbReference>
<feature type="compositionally biased region" description="Polar residues" evidence="6">
    <location>
        <begin position="30"/>
        <end position="49"/>
    </location>
</feature>
<evidence type="ECO:0000256" key="5">
    <source>
        <dbReference type="ARBA" id="ARBA00023242"/>
    </source>
</evidence>
<evidence type="ECO:0000313" key="10">
    <source>
        <dbReference type="Proteomes" id="UP000662931"/>
    </source>
</evidence>
<feature type="region of interest" description="Disordered" evidence="6">
    <location>
        <begin position="1"/>
        <end position="49"/>
    </location>
</feature>
<dbReference type="Proteomes" id="UP000662931">
    <property type="component" value="Chromosome 4"/>
</dbReference>
<sequence length="280" mass="31032">MSGFNPYNNNNNSNYNDGTGYGNYNGTSAGGFSSQENTTKPQRQNLTQTITPATIRTIKQAKQSSQEGPYESFGMTLYYVTFIGIIREIDASNSASTNYKLEDGTGSISIRQWNNEGEGGADSDQDMDEPEFKSGEYVKVCATIREFNGKKQLQTQSIRKITDYNEVPYHFLSAVKAFIDHRDAPKNDDGDVSMNSSSLFVGENGDGADNKSKNDDNLPITEKLFRFIKTNSNSMVEGVPAQMMAQEFNMPVETVKDNLTSLVDDGRIFATDDESMFLCV</sequence>
<dbReference type="GO" id="GO:0006289">
    <property type="term" value="P:nucleotide-excision repair"/>
    <property type="evidence" value="ECO:0007669"/>
    <property type="project" value="TreeGrafter"/>
</dbReference>
<dbReference type="AlphaFoldDB" id="A0A875SD66"/>
<dbReference type="GO" id="GO:0003697">
    <property type="term" value="F:single-stranded DNA binding"/>
    <property type="evidence" value="ECO:0007669"/>
    <property type="project" value="TreeGrafter"/>
</dbReference>
<feature type="domain" description="OB" evidence="7">
    <location>
        <begin position="80"/>
        <end position="161"/>
    </location>
</feature>
<accession>A0A875SD66</accession>
<dbReference type="GO" id="GO:0006260">
    <property type="term" value="P:DNA replication"/>
    <property type="evidence" value="ECO:0007669"/>
    <property type="project" value="UniProtKB-KW"/>
</dbReference>
<evidence type="ECO:0000313" key="9">
    <source>
        <dbReference type="EMBL" id="QPG76674.1"/>
    </source>
</evidence>
<dbReference type="Pfam" id="PF08784">
    <property type="entry name" value="RPA_C"/>
    <property type="match status" value="1"/>
</dbReference>
<feature type="compositionally biased region" description="Low complexity" evidence="6">
    <location>
        <begin position="1"/>
        <end position="26"/>
    </location>
</feature>
<dbReference type="InterPro" id="IPR014646">
    <property type="entry name" value="Rfa2/RPA32"/>
</dbReference>
<evidence type="ECO:0000256" key="1">
    <source>
        <dbReference type="ARBA" id="ARBA00004123"/>
    </source>
</evidence>
<dbReference type="GO" id="GO:0000724">
    <property type="term" value="P:double-strand break repair via homologous recombination"/>
    <property type="evidence" value="ECO:0007669"/>
    <property type="project" value="TreeGrafter"/>
</dbReference>
<reference evidence="9" key="1">
    <citation type="submission" date="2020-10" db="EMBL/GenBank/DDBJ databases">
        <authorList>
            <person name="Roach M.J.R."/>
        </authorList>
    </citation>
    <scope>NUCLEOTIDE SEQUENCE</scope>
    <source>
        <strain evidence="9">CBS 1945</strain>
    </source>
</reference>
<proteinExistence type="inferred from homology"/>
<name>A0A875SD66_EENNA</name>
<feature type="domain" description="Replication protein A C-terminal" evidence="8">
    <location>
        <begin position="187"/>
        <end position="274"/>
    </location>
</feature>
<keyword evidence="3" id="KW-0235">DNA replication</keyword>
<dbReference type="GO" id="GO:0035861">
    <property type="term" value="C:site of double-strand break"/>
    <property type="evidence" value="ECO:0007669"/>
    <property type="project" value="TreeGrafter"/>
</dbReference>
<keyword evidence="5" id="KW-0539">Nucleus</keyword>
<dbReference type="PIRSF" id="PIRSF036949">
    <property type="entry name" value="RPA32"/>
    <property type="match status" value="1"/>
</dbReference>
<dbReference type="InterPro" id="IPR014892">
    <property type="entry name" value="RPA_C"/>
</dbReference>
<dbReference type="InterPro" id="IPR040260">
    <property type="entry name" value="RFA2-like"/>
</dbReference>
<dbReference type="GO" id="GO:0000781">
    <property type="term" value="C:chromosome, telomeric region"/>
    <property type="evidence" value="ECO:0007669"/>
    <property type="project" value="TreeGrafter"/>
</dbReference>
<comment type="similarity">
    <text evidence="2">Belongs to the replication factor A protein 2 family.</text>
</comment>
<dbReference type="InterPro" id="IPR036390">
    <property type="entry name" value="WH_DNA-bd_sf"/>
</dbReference>
<dbReference type="KEGG" id="bnn:FOA43_004068"/>
<evidence type="ECO:0000256" key="2">
    <source>
        <dbReference type="ARBA" id="ARBA00007815"/>
    </source>
</evidence>
<feature type="region of interest" description="Disordered" evidence="6">
    <location>
        <begin position="110"/>
        <end position="130"/>
    </location>
</feature>
<evidence type="ECO:0000256" key="6">
    <source>
        <dbReference type="SAM" id="MobiDB-lite"/>
    </source>
</evidence>
<dbReference type="GeneID" id="62197468"/>
<dbReference type="SUPFAM" id="SSF46785">
    <property type="entry name" value="Winged helix' DNA-binding domain"/>
    <property type="match status" value="1"/>
</dbReference>
<dbReference type="PANTHER" id="PTHR13989">
    <property type="entry name" value="REPLICATION PROTEIN A-RELATED"/>
    <property type="match status" value="1"/>
</dbReference>
<dbReference type="InterPro" id="IPR004365">
    <property type="entry name" value="NA-bd_OB_tRNA"/>
</dbReference>
<keyword evidence="4" id="KW-0238">DNA-binding</keyword>
<dbReference type="SUPFAM" id="SSF50249">
    <property type="entry name" value="Nucleic acid-binding proteins"/>
    <property type="match status" value="1"/>
</dbReference>
<evidence type="ECO:0000256" key="3">
    <source>
        <dbReference type="ARBA" id="ARBA00022705"/>
    </source>
</evidence>
<dbReference type="Gene3D" id="1.10.10.10">
    <property type="entry name" value="Winged helix-like DNA-binding domain superfamily/Winged helix DNA-binding domain"/>
    <property type="match status" value="1"/>
</dbReference>
<protein>
    <submittedName>
        <fullName evidence="9">Uncharacterized protein</fullName>
    </submittedName>
</protein>
<comment type="subcellular location">
    <subcellularLocation>
        <location evidence="1">Nucleus</location>
    </subcellularLocation>
</comment>